<accession>A0A0C3NUR0</accession>
<dbReference type="InterPro" id="IPR001138">
    <property type="entry name" value="Zn2Cys6_DnaBD"/>
</dbReference>
<dbReference type="Proteomes" id="UP000054217">
    <property type="component" value="Unassembled WGS sequence"/>
</dbReference>
<gene>
    <name evidence="2" type="ORF">M404DRAFT_1004845</name>
</gene>
<reference evidence="2 3" key="1">
    <citation type="submission" date="2014-04" db="EMBL/GenBank/DDBJ databases">
        <authorList>
            <consortium name="DOE Joint Genome Institute"/>
            <person name="Kuo A."/>
            <person name="Kohler A."/>
            <person name="Costa M.D."/>
            <person name="Nagy L.G."/>
            <person name="Floudas D."/>
            <person name="Copeland A."/>
            <person name="Barry K.W."/>
            <person name="Cichocki N."/>
            <person name="Veneault-Fourrey C."/>
            <person name="LaButti K."/>
            <person name="Lindquist E.A."/>
            <person name="Lipzen A."/>
            <person name="Lundell T."/>
            <person name="Morin E."/>
            <person name="Murat C."/>
            <person name="Sun H."/>
            <person name="Tunlid A."/>
            <person name="Henrissat B."/>
            <person name="Grigoriev I.V."/>
            <person name="Hibbett D.S."/>
            <person name="Martin F."/>
            <person name="Nordberg H.P."/>
            <person name="Cantor M.N."/>
            <person name="Hua S.X."/>
        </authorList>
    </citation>
    <scope>NUCLEOTIDE SEQUENCE [LARGE SCALE GENOMIC DNA]</scope>
    <source>
        <strain evidence="2 3">Marx 270</strain>
    </source>
</reference>
<evidence type="ECO:0000259" key="1">
    <source>
        <dbReference type="PROSITE" id="PS00463"/>
    </source>
</evidence>
<dbReference type="GO" id="GO:0008270">
    <property type="term" value="F:zinc ion binding"/>
    <property type="evidence" value="ECO:0007669"/>
    <property type="project" value="InterPro"/>
</dbReference>
<evidence type="ECO:0000313" key="3">
    <source>
        <dbReference type="Proteomes" id="UP000054217"/>
    </source>
</evidence>
<protein>
    <recommendedName>
        <fullName evidence="1">Zn(2)-C6 fungal-type domain-containing protein</fullName>
    </recommendedName>
</protein>
<sequence length="186" mass="20868">MAPSSKESLPKHPHLLVPACYACHKKKKSCVVTANAGNRNRSCDHCRRRHIKCITDEAEAGVCNGMKRRHADDGVDEVRKKQSLGRSGDVVRIQDAEKGTQKGRVKVEDRRDVLEVADASGDKSTRLETTLQELTQVITRNMTVISEERRERAECDRKTSETMNMMLKVMYKIMDASPLPSGSKDT</sequence>
<feature type="domain" description="Zn(2)-C6 fungal-type" evidence="1">
    <location>
        <begin position="19"/>
        <end position="53"/>
    </location>
</feature>
<dbReference type="GO" id="GO:0000981">
    <property type="term" value="F:DNA-binding transcription factor activity, RNA polymerase II-specific"/>
    <property type="evidence" value="ECO:0007669"/>
    <property type="project" value="InterPro"/>
</dbReference>
<evidence type="ECO:0000313" key="2">
    <source>
        <dbReference type="EMBL" id="KIN99165.1"/>
    </source>
</evidence>
<reference evidence="3" key="2">
    <citation type="submission" date="2015-01" db="EMBL/GenBank/DDBJ databases">
        <title>Evolutionary Origins and Diversification of the Mycorrhizal Mutualists.</title>
        <authorList>
            <consortium name="DOE Joint Genome Institute"/>
            <consortium name="Mycorrhizal Genomics Consortium"/>
            <person name="Kohler A."/>
            <person name="Kuo A."/>
            <person name="Nagy L.G."/>
            <person name="Floudas D."/>
            <person name="Copeland A."/>
            <person name="Barry K.W."/>
            <person name="Cichocki N."/>
            <person name="Veneault-Fourrey C."/>
            <person name="LaButti K."/>
            <person name="Lindquist E.A."/>
            <person name="Lipzen A."/>
            <person name="Lundell T."/>
            <person name="Morin E."/>
            <person name="Murat C."/>
            <person name="Riley R."/>
            <person name="Ohm R."/>
            <person name="Sun H."/>
            <person name="Tunlid A."/>
            <person name="Henrissat B."/>
            <person name="Grigoriev I.V."/>
            <person name="Hibbett D.S."/>
            <person name="Martin F."/>
        </authorList>
    </citation>
    <scope>NUCLEOTIDE SEQUENCE [LARGE SCALE GENOMIC DNA]</scope>
    <source>
        <strain evidence="3">Marx 270</strain>
    </source>
</reference>
<dbReference type="AlphaFoldDB" id="A0A0C3NUR0"/>
<dbReference type="PROSITE" id="PS00463">
    <property type="entry name" value="ZN2_CY6_FUNGAL_1"/>
    <property type="match status" value="1"/>
</dbReference>
<dbReference type="InParanoid" id="A0A0C3NUR0"/>
<dbReference type="HOGENOM" id="CLU_1355112_0_0_1"/>
<proteinExistence type="predicted"/>
<dbReference type="EMBL" id="KN832007">
    <property type="protein sequence ID" value="KIN99165.1"/>
    <property type="molecule type" value="Genomic_DNA"/>
</dbReference>
<dbReference type="OrthoDB" id="39175at2759"/>
<organism evidence="2 3">
    <name type="scientific">Pisolithus tinctorius Marx 270</name>
    <dbReference type="NCBI Taxonomy" id="870435"/>
    <lineage>
        <taxon>Eukaryota</taxon>
        <taxon>Fungi</taxon>
        <taxon>Dikarya</taxon>
        <taxon>Basidiomycota</taxon>
        <taxon>Agaricomycotina</taxon>
        <taxon>Agaricomycetes</taxon>
        <taxon>Agaricomycetidae</taxon>
        <taxon>Boletales</taxon>
        <taxon>Sclerodermatineae</taxon>
        <taxon>Pisolithaceae</taxon>
        <taxon>Pisolithus</taxon>
    </lineage>
</organism>
<name>A0A0C3NUR0_PISTI</name>
<keyword evidence="3" id="KW-1185">Reference proteome</keyword>